<evidence type="ECO:0000313" key="2">
    <source>
        <dbReference type="Proteomes" id="UP000316416"/>
    </source>
</evidence>
<evidence type="ECO:0000313" key="1">
    <source>
        <dbReference type="EMBL" id="QPG56228.1"/>
    </source>
</evidence>
<organism evidence="1 2">
    <name type="scientific">Shewanella eurypsychrophilus</name>
    <dbReference type="NCBI Taxonomy" id="2593656"/>
    <lineage>
        <taxon>Bacteria</taxon>
        <taxon>Pseudomonadati</taxon>
        <taxon>Pseudomonadota</taxon>
        <taxon>Gammaproteobacteria</taxon>
        <taxon>Alteromonadales</taxon>
        <taxon>Shewanellaceae</taxon>
        <taxon>Shewanella</taxon>
    </lineage>
</organism>
<proteinExistence type="predicted"/>
<dbReference type="Proteomes" id="UP000316416">
    <property type="component" value="Chromosome"/>
</dbReference>
<dbReference type="RefSeq" id="WP_142873011.1">
    <property type="nucleotide sequence ID" value="NZ_CP045503.2"/>
</dbReference>
<reference evidence="1" key="1">
    <citation type="submission" date="2021-07" db="EMBL/GenBank/DDBJ databases">
        <title>Shewanella sp. YLB-07 whole genome sequence.</title>
        <authorList>
            <person name="Yu L."/>
        </authorList>
    </citation>
    <scope>NUCLEOTIDE SEQUENCE</scope>
    <source>
        <strain evidence="1">YLB-08</strain>
    </source>
</reference>
<keyword evidence="2" id="KW-1185">Reference proteome</keyword>
<name>A0ABX6V0W5_9GAMM</name>
<gene>
    <name evidence="1" type="ORF">FM038_001380</name>
</gene>
<dbReference type="EMBL" id="CP045503">
    <property type="protein sequence ID" value="QPG56228.1"/>
    <property type="molecule type" value="Genomic_DNA"/>
</dbReference>
<accession>A0ABX6V0W5</accession>
<sequence>MNNAQLSSQAMAIQQTDTEVDWCHIQESIKILLLAMAQIELSLTDGEQNVTSLGELFTDMAKHLEGMNNYLIQLKDTPSEVLSHGENLASAVNEGVVAFQFYDRVSQRLQHVIMGLALMEEVLSNQKERISPDAWDKLQEEIEASYSLDCEKKMFDLVLQGVPVHEALKLYKDQHQTTPEDDIELF</sequence>
<protein>
    <submittedName>
        <fullName evidence="1">Uncharacterized protein</fullName>
    </submittedName>
</protein>